<keyword evidence="2" id="KW-1185">Reference proteome</keyword>
<evidence type="ECO:0000313" key="1">
    <source>
        <dbReference type="EMBL" id="MBA5690641.1"/>
    </source>
</evidence>
<dbReference type="AlphaFoldDB" id="A0A7W2FF89"/>
<accession>A0A7W2FF89</accession>
<gene>
    <name evidence="1" type="ORF">H3H39_26750</name>
</gene>
<sequence length="138" mass="15383">MKRDWDLLRKQLTDIEEGRDVLADIPDPISWTGDIAWEEFEQATAEQQQAENRLAGHLELLIKSGYVEGLSVVRGADNHFSYGRHAPRLTMAGHDLLDTMRSATVWESIKAMAKKKGVELTFDAIKVLAGAALKHALS</sequence>
<comment type="caution">
    <text evidence="1">The sequence shown here is derived from an EMBL/GenBank/DDBJ whole genome shotgun (WGS) entry which is preliminary data.</text>
</comment>
<name>A0A7W2FF89_9BURK</name>
<organism evidence="1 2">
    <name type="scientific">Rugamonas apoptosis</name>
    <dbReference type="NCBI Taxonomy" id="2758570"/>
    <lineage>
        <taxon>Bacteria</taxon>
        <taxon>Pseudomonadati</taxon>
        <taxon>Pseudomonadota</taxon>
        <taxon>Betaproteobacteria</taxon>
        <taxon>Burkholderiales</taxon>
        <taxon>Oxalobacteraceae</taxon>
        <taxon>Telluria group</taxon>
        <taxon>Rugamonas</taxon>
    </lineage>
</organism>
<proteinExistence type="predicted"/>
<dbReference type="Proteomes" id="UP000573499">
    <property type="component" value="Unassembled WGS sequence"/>
</dbReference>
<dbReference type="InterPro" id="IPR019650">
    <property type="entry name" value="DUF2513"/>
</dbReference>
<reference evidence="1 2" key="1">
    <citation type="submission" date="2020-07" db="EMBL/GenBank/DDBJ databases">
        <title>Novel species isolated from subtropical streams in China.</title>
        <authorList>
            <person name="Lu H."/>
        </authorList>
    </citation>
    <scope>NUCLEOTIDE SEQUENCE [LARGE SCALE GENOMIC DNA]</scope>
    <source>
        <strain evidence="1 2">LX47W</strain>
    </source>
</reference>
<dbReference type="Pfam" id="PF10711">
    <property type="entry name" value="DUF2513"/>
    <property type="match status" value="1"/>
</dbReference>
<protein>
    <submittedName>
        <fullName evidence="1">DUF2513 domain-containing protein</fullName>
    </submittedName>
</protein>
<dbReference type="EMBL" id="JACEZU010000021">
    <property type="protein sequence ID" value="MBA5690641.1"/>
    <property type="molecule type" value="Genomic_DNA"/>
</dbReference>
<evidence type="ECO:0000313" key="2">
    <source>
        <dbReference type="Proteomes" id="UP000573499"/>
    </source>
</evidence>
<dbReference type="RefSeq" id="WP_182157553.1">
    <property type="nucleotide sequence ID" value="NZ_JACEZU010000021.1"/>
</dbReference>